<dbReference type="Pfam" id="PF00743">
    <property type="entry name" value="FMO-like"/>
    <property type="match status" value="1"/>
</dbReference>
<proteinExistence type="inferred from homology"/>
<name>A0A9P3H3G6_9FUNG</name>
<evidence type="ECO:0000313" key="6">
    <source>
        <dbReference type="Proteomes" id="UP000827284"/>
    </source>
</evidence>
<dbReference type="Gene3D" id="3.50.50.60">
    <property type="entry name" value="FAD/NAD(P)-binding domain"/>
    <property type="match status" value="2"/>
</dbReference>
<keyword evidence="2" id="KW-0285">Flavoprotein</keyword>
<dbReference type="Proteomes" id="UP000827284">
    <property type="component" value="Unassembled WGS sequence"/>
</dbReference>
<evidence type="ECO:0000313" key="5">
    <source>
        <dbReference type="EMBL" id="GJJ69320.1"/>
    </source>
</evidence>
<dbReference type="PANTHER" id="PTHR42877">
    <property type="entry name" value="L-ORNITHINE N(5)-MONOOXYGENASE-RELATED"/>
    <property type="match status" value="1"/>
</dbReference>
<dbReference type="OrthoDB" id="74360at2759"/>
<comment type="caution">
    <text evidence="5">The sequence shown here is derived from an EMBL/GenBank/DDBJ whole genome shotgun (WGS) entry which is preliminary data.</text>
</comment>
<evidence type="ECO:0000256" key="2">
    <source>
        <dbReference type="ARBA" id="ARBA00022630"/>
    </source>
</evidence>
<dbReference type="AlphaFoldDB" id="A0A9P3H3G6"/>
<dbReference type="EMBL" id="BQFW01000002">
    <property type="protein sequence ID" value="GJJ69320.1"/>
    <property type="molecule type" value="Genomic_DNA"/>
</dbReference>
<sequence>MGLTTTYKDGSTPKVVIIGAGFSGICAGIRLQTLLNLNTFEIFELEHELGGTWLSNTYPGCACDVKSINYQFSFEPNYEWSKTYAGQQEIWEYLKKTARKYNIYEKIRFRTEIKHAEWHEDLQQWVLDYTNLQTGEQHQTRADIVFSGMGPLRIPQIPKQFDAFEGPKWHTAQWNHDYDLTGKRVAIVGSGASAIQVVPSIVDKVKTLEFYQRTASYIVPRRNATNSALLKFMFKYIPFVHFLFYKLTYWGSEFTIRAFSSKKRHTFVRMVATFLAWSFRYWNVRDPVLRKKLTPTYVMGCRRIVVSSDYLPTLTKKNVNVHTETITGVKGNSLFLKDGSVQEVDVLILATGFHVQDVLAENLVIGKDGKDMAKAWGQNPKTYYGITSADTPNMFLLLGPSTGLGHNSVLFMIETQVDFAIKAISFMMKHNLSSIQSTDKACQDFVDEVDEKMKGMVWSSSCKSWYQNDEGRVTALWWSSCSHYWWRLRKIKPDHFLGVKRL</sequence>
<dbReference type="SUPFAM" id="SSF51905">
    <property type="entry name" value="FAD/NAD(P)-binding domain"/>
    <property type="match status" value="2"/>
</dbReference>
<reference evidence="5" key="2">
    <citation type="journal article" date="2022" name="Microbiol. Resour. Announc.">
        <title>Whole-Genome Sequence of Entomortierella parvispora E1425, a Mucoromycotan Fungus Associated with Burkholderiaceae-Related Endosymbiotic Bacteria.</title>
        <authorList>
            <person name="Herlambang A."/>
            <person name="Guo Y."/>
            <person name="Takashima Y."/>
            <person name="Narisawa K."/>
            <person name="Ohta H."/>
            <person name="Nishizawa T."/>
        </authorList>
    </citation>
    <scope>NUCLEOTIDE SEQUENCE</scope>
    <source>
        <strain evidence="5">E1425</strain>
    </source>
</reference>
<dbReference type="PANTHER" id="PTHR42877:SF4">
    <property type="entry name" value="FAD_NAD(P)-BINDING DOMAIN-CONTAINING PROTEIN-RELATED"/>
    <property type="match status" value="1"/>
</dbReference>
<evidence type="ECO:0008006" key="7">
    <source>
        <dbReference type="Google" id="ProtNLM"/>
    </source>
</evidence>
<accession>A0A9P3H3G6</accession>
<reference evidence="5" key="1">
    <citation type="submission" date="2021-11" db="EMBL/GenBank/DDBJ databases">
        <authorList>
            <person name="Herlambang A."/>
            <person name="Guo Y."/>
            <person name="Takashima Y."/>
            <person name="Nishizawa T."/>
        </authorList>
    </citation>
    <scope>NUCLEOTIDE SEQUENCE</scope>
    <source>
        <strain evidence="5">E1425</strain>
    </source>
</reference>
<dbReference type="GO" id="GO:0004499">
    <property type="term" value="F:N,N-dimethylaniline monooxygenase activity"/>
    <property type="evidence" value="ECO:0007669"/>
    <property type="project" value="InterPro"/>
</dbReference>
<evidence type="ECO:0000256" key="1">
    <source>
        <dbReference type="ARBA" id="ARBA00010139"/>
    </source>
</evidence>
<keyword evidence="4" id="KW-0560">Oxidoreductase</keyword>
<keyword evidence="3" id="KW-0274">FAD</keyword>
<comment type="similarity">
    <text evidence="1">Belongs to the FAD-binding monooxygenase family.</text>
</comment>
<dbReference type="InterPro" id="IPR020946">
    <property type="entry name" value="Flavin_mOase-like"/>
</dbReference>
<protein>
    <recommendedName>
        <fullName evidence="7">FAD/NAD(P)-binding domain-containing protein</fullName>
    </recommendedName>
</protein>
<dbReference type="GO" id="GO:0050660">
    <property type="term" value="F:flavin adenine dinucleotide binding"/>
    <property type="evidence" value="ECO:0007669"/>
    <property type="project" value="InterPro"/>
</dbReference>
<dbReference type="InterPro" id="IPR036188">
    <property type="entry name" value="FAD/NAD-bd_sf"/>
</dbReference>
<gene>
    <name evidence="5" type="ORF">EMPS_01666</name>
</gene>
<evidence type="ECO:0000256" key="4">
    <source>
        <dbReference type="ARBA" id="ARBA00023002"/>
    </source>
</evidence>
<dbReference type="InterPro" id="IPR051209">
    <property type="entry name" value="FAD-bind_Monooxygenase_sf"/>
</dbReference>
<dbReference type="GO" id="GO:0050661">
    <property type="term" value="F:NADP binding"/>
    <property type="evidence" value="ECO:0007669"/>
    <property type="project" value="InterPro"/>
</dbReference>
<organism evidence="5 6">
    <name type="scientific">Entomortierella parvispora</name>
    <dbReference type="NCBI Taxonomy" id="205924"/>
    <lineage>
        <taxon>Eukaryota</taxon>
        <taxon>Fungi</taxon>
        <taxon>Fungi incertae sedis</taxon>
        <taxon>Mucoromycota</taxon>
        <taxon>Mortierellomycotina</taxon>
        <taxon>Mortierellomycetes</taxon>
        <taxon>Mortierellales</taxon>
        <taxon>Mortierellaceae</taxon>
        <taxon>Entomortierella</taxon>
    </lineage>
</organism>
<evidence type="ECO:0000256" key="3">
    <source>
        <dbReference type="ARBA" id="ARBA00022827"/>
    </source>
</evidence>
<keyword evidence="6" id="KW-1185">Reference proteome</keyword>